<evidence type="ECO:0000313" key="2">
    <source>
        <dbReference type="Proteomes" id="UP001633002"/>
    </source>
</evidence>
<comment type="caution">
    <text evidence="1">The sequence shown here is derived from an EMBL/GenBank/DDBJ whole genome shotgun (WGS) entry which is preliminary data.</text>
</comment>
<dbReference type="AlphaFoldDB" id="A0ABD3H8M4"/>
<protein>
    <submittedName>
        <fullName evidence="1">Uncharacterized protein</fullName>
    </submittedName>
</protein>
<keyword evidence="2" id="KW-1185">Reference proteome</keyword>
<accession>A0ABD3H8M4</accession>
<sequence>MACQVAMAAVSSKSVHSLVQQLDRAAVELNSEDSTNDTPTSQQGQAALLLDTLGIAHWVAIQIAFSKNGEDAALTLIRQYHEELPSILEIDSVEDNDSPERLLCQLPHGRIGLIRQKANSRSRFVHVLYTSRAFEWINLRQLISTVLTQCDLVEYLVDLDDIIFGWRFLPLLSRTCYNPAQTFRDFSFHDPDALSGDCICSKKWYSKFVDLHTRDNPLSPTDIGHIRTMDLCIVKHLELRKELACGLNHIPLRQTSLRDVVDEVLLAWHQVTVILGLNDQNVQDGLVLLRDNTWAVLKENSCRNTGGFKHSRKDVLQNFAASTEIAWLKENFLIAGLDKASNNICFVCVKYVRNAALIRLDGDDFTACKTSPQWDVPDDRIKTILRDISELLPEVTETSIYIEVKICAAKSCFVLLEF</sequence>
<gene>
    <name evidence="1" type="ORF">R1sor_009058</name>
</gene>
<name>A0ABD3H8M4_9MARC</name>
<dbReference type="Proteomes" id="UP001633002">
    <property type="component" value="Unassembled WGS sequence"/>
</dbReference>
<organism evidence="1 2">
    <name type="scientific">Riccia sorocarpa</name>
    <dbReference type="NCBI Taxonomy" id="122646"/>
    <lineage>
        <taxon>Eukaryota</taxon>
        <taxon>Viridiplantae</taxon>
        <taxon>Streptophyta</taxon>
        <taxon>Embryophyta</taxon>
        <taxon>Marchantiophyta</taxon>
        <taxon>Marchantiopsida</taxon>
        <taxon>Marchantiidae</taxon>
        <taxon>Marchantiales</taxon>
        <taxon>Ricciaceae</taxon>
        <taxon>Riccia</taxon>
    </lineage>
</organism>
<reference evidence="1 2" key="1">
    <citation type="submission" date="2024-09" db="EMBL/GenBank/DDBJ databases">
        <title>Chromosome-scale assembly of Riccia sorocarpa.</title>
        <authorList>
            <person name="Paukszto L."/>
        </authorList>
    </citation>
    <scope>NUCLEOTIDE SEQUENCE [LARGE SCALE GENOMIC DNA]</scope>
    <source>
        <strain evidence="1">LP-2024</strain>
        <tissue evidence="1">Aerial parts of the thallus</tissue>
    </source>
</reference>
<evidence type="ECO:0000313" key="1">
    <source>
        <dbReference type="EMBL" id="KAL3686484.1"/>
    </source>
</evidence>
<proteinExistence type="predicted"/>
<dbReference type="EMBL" id="JBJQOH010000005">
    <property type="protein sequence ID" value="KAL3686484.1"/>
    <property type="molecule type" value="Genomic_DNA"/>
</dbReference>